<protein>
    <submittedName>
        <fullName evidence="1">Uncharacterized protein</fullName>
    </submittedName>
</protein>
<evidence type="ECO:0000313" key="2">
    <source>
        <dbReference type="Proteomes" id="UP001106592"/>
    </source>
</evidence>
<proteinExistence type="predicted"/>
<dbReference type="Proteomes" id="UP001106592">
    <property type="component" value="Unassembled WGS sequence"/>
</dbReference>
<dbReference type="AlphaFoldDB" id="A0A9Q2XNT0"/>
<gene>
    <name evidence="1" type="ORF">KUO17_21425</name>
</gene>
<evidence type="ECO:0000313" key="1">
    <source>
        <dbReference type="EMBL" id="MBV6289559.1"/>
    </source>
</evidence>
<comment type="caution">
    <text evidence="1">The sequence shown here is derived from an EMBL/GenBank/DDBJ whole genome shotgun (WGS) entry which is preliminary data.</text>
</comment>
<name>A0A9Q2XNT0_9PSED</name>
<reference evidence="1" key="1">
    <citation type="journal article" date="2022" name="Int. J. Syst. Evol. Microbiol.">
        <title>Pseudomonas aegrilactucae sp. nov. and Pseudomonas morbosilactucae sp. nov., pathogens causing bacterial rot of lettuce in Japan.</title>
        <authorList>
            <person name="Sawada H."/>
            <person name="Fujikawa T."/>
            <person name="Satou M."/>
        </authorList>
    </citation>
    <scope>NUCLEOTIDE SEQUENCE</scope>
    <source>
        <strain evidence="1">MAFF 301350</strain>
    </source>
</reference>
<keyword evidence="2" id="KW-1185">Reference proteome</keyword>
<organism evidence="1 2">
    <name type="scientific">Pseudomonas aegrilactucae</name>
    <dbReference type="NCBI Taxonomy" id="2854028"/>
    <lineage>
        <taxon>Bacteria</taxon>
        <taxon>Pseudomonadati</taxon>
        <taxon>Pseudomonadota</taxon>
        <taxon>Gammaproteobacteria</taxon>
        <taxon>Pseudomonadales</taxon>
        <taxon>Pseudomonadaceae</taxon>
        <taxon>Pseudomonas</taxon>
    </lineage>
</organism>
<dbReference type="RefSeq" id="WP_217977506.1">
    <property type="nucleotide sequence ID" value="NZ_JAHTBI010000085.1"/>
</dbReference>
<dbReference type="EMBL" id="JAHTBI010000085">
    <property type="protein sequence ID" value="MBV6289559.1"/>
    <property type="molecule type" value="Genomic_DNA"/>
</dbReference>
<accession>A0A9Q2XNT0</accession>
<reference evidence="1" key="2">
    <citation type="journal article" date="2023" name="Plant Pathol.">
        <title>Dismantling and reorganizing Pseudomonas marginalis sensu#lato.</title>
        <authorList>
            <person name="Sawada H."/>
            <person name="Fujikawa T."/>
            <person name="Satou M."/>
        </authorList>
    </citation>
    <scope>NUCLEOTIDE SEQUENCE</scope>
    <source>
        <strain evidence="1">MAFF 301350</strain>
    </source>
</reference>
<sequence>MAFSSTLVRAFSSLAALSSSMIPHRLSREEAHLIEHFRTLSEEDRIAVRFLCTAIKENARF</sequence>